<evidence type="ECO:0000259" key="1">
    <source>
        <dbReference type="Pfam" id="PF21056"/>
    </source>
</evidence>
<accession>A0A915ITR4</accession>
<proteinExistence type="predicted"/>
<reference evidence="3" key="1">
    <citation type="submission" date="2022-11" db="UniProtKB">
        <authorList>
            <consortium name="WormBaseParasite"/>
        </authorList>
    </citation>
    <scope>IDENTIFICATION</scope>
</reference>
<name>A0A915ITR4_ROMCU</name>
<dbReference type="AlphaFoldDB" id="A0A915ITR4"/>
<organism evidence="2 3">
    <name type="scientific">Romanomermis culicivorax</name>
    <name type="common">Nematode worm</name>
    <dbReference type="NCBI Taxonomy" id="13658"/>
    <lineage>
        <taxon>Eukaryota</taxon>
        <taxon>Metazoa</taxon>
        <taxon>Ecdysozoa</taxon>
        <taxon>Nematoda</taxon>
        <taxon>Enoplea</taxon>
        <taxon>Dorylaimia</taxon>
        <taxon>Mermithida</taxon>
        <taxon>Mermithoidea</taxon>
        <taxon>Mermithidae</taxon>
        <taxon>Romanomermis</taxon>
    </lineage>
</organism>
<sequence>MTEPVIQYSKKGGMPGVKKEDPGAYLNVLSDDKTNAIDIIFFQNSLTHQWFSKFPELVEVNGTVTGN</sequence>
<dbReference type="Proteomes" id="UP000887565">
    <property type="component" value="Unplaced"/>
</dbReference>
<evidence type="ECO:0000313" key="2">
    <source>
        <dbReference type="Proteomes" id="UP000887565"/>
    </source>
</evidence>
<protein>
    <recommendedName>
        <fullName evidence="1">ZSWIM1/3 RNaseH-like domain-containing protein</fullName>
    </recommendedName>
</protein>
<dbReference type="InterPro" id="IPR048324">
    <property type="entry name" value="ZSWIM1-3_RNaseH-like"/>
</dbReference>
<evidence type="ECO:0000313" key="3">
    <source>
        <dbReference type="WBParaSite" id="nRc.2.0.1.t16774-RA"/>
    </source>
</evidence>
<dbReference type="WBParaSite" id="nRc.2.0.1.t16774-RA">
    <property type="protein sequence ID" value="nRc.2.0.1.t16774-RA"/>
    <property type="gene ID" value="nRc.2.0.1.g16774"/>
</dbReference>
<feature type="domain" description="ZSWIM1/3 RNaseH-like" evidence="1">
    <location>
        <begin position="18"/>
        <end position="63"/>
    </location>
</feature>
<keyword evidence="2" id="KW-1185">Reference proteome</keyword>
<dbReference type="Pfam" id="PF21056">
    <property type="entry name" value="ZSWIM1-3_RNaseH-like"/>
    <property type="match status" value="1"/>
</dbReference>